<dbReference type="InterPro" id="IPR043128">
    <property type="entry name" value="Rev_trsase/Diguanyl_cyclase"/>
</dbReference>
<feature type="region of interest" description="Disordered" evidence="6">
    <location>
        <begin position="1"/>
        <end position="23"/>
    </location>
</feature>
<dbReference type="Pfam" id="PF00990">
    <property type="entry name" value="GGDEF"/>
    <property type="match status" value="1"/>
</dbReference>
<dbReference type="KEGG" id="ppha:BVH74_00645"/>
<sequence>MQTPPGWPTDWPPQASRAKGRRSQGLGPIPVLVAGLFLAVLMGWQAWQGFQLLRLQHHAQVEESVWLIADQLALNLDVKSRALAHVLDSLGAQPDDPVLSELLPGLRHIQPVDVPASALGLPRESWSQLIWRLHLSGQAFALDSDPRQRALYWAVPGREHGRYWLLTLDDRVLSRLVSAQAAHSYSWLLEDAGHARVMARQQRDRLVFLDNAPLSSIEREQVLVSAPVAGTLWQVRGLVEPEYYRGQLGRMVTYKLLLFTAFVLGLILVLWVLTRMQRLNRRLDADSKASLQHLQVSERRYRDIFQGVGMALCLLDLSTLRVFLRAQRIDSQQVLDQWLEANPERHQELLETIRILDANQVTLDLLALQTVEELDTLFHQDHSLRVGGARYQLVLAVIQGKTRMELETPLRTRRGTLRWLWVVMCLPEQVEDYRAVTLSMTDVTTRRRVEASMIEREQFWAQVVRSVPDVVFIKDVQRNRFVFTNRSLMRQLGYSREEEQALPAYQRDRLLHPDDLEYMQACRNQLQVLSADQMLEWRVRWRHRHGDWRWFLLQAKLLAHDSQGRVRQVIGTAKDITQQTLANQRLQTSEQRYRLLAENISDVIWSTDAEFHLDYISPSVVAALGYSPGELLSRGFDDIVVGPQFRQFMDALLDELRPLVHQADQAQQLREQGFRRQISFDCLKLDGSKCPVELRVSLMWSQQGRFLGLLGIARDISEQRRTENRLRLAATVFENTTGAIVVTDPVGYIVQVNENFSQITGYLADEVIDQTPQLFSSPVHGESFYPDILRTLRQQGRWEGELWQRRKSGEDFPSWAGINAVYDHEGDLVSYVCFFVDISERKANEARIESLAYYDALTGLPNRTLFQDRLGNALQQAQRRNEWLAVMFLDLDRFKPINDTLGHAAGDALLREVARRLCDCVRDSDTVARMGGDEFTVLLVGLKNRDSAMAASVHVAEKVLASLAPAFVLQEREFFISASIGIALCPQDAQEASALLKFADTAMYHAKSTGKATFQFYQNEMNSQALERLSLEAELRRALQEDSLNLHFQPQFDCASLQLSGAEVLLRWQHPRLGAVPPSVFVPIAEEIGLVGSLGEWVLDRACQQWAQWRDAGLHLPRLGVNVSAQQFASGQVVGQVRAVLERYALDPTVLELELTESVLLRDVEDTMQALAGLKALGVAIAVDDFGTGYSSLSYLKEFPIDTLKIDRGFIQAMAADSRDARLSQAIIAMARSLHLRVVAEGVESDEQLQLLRGFGCDEVQGYLLGHPVPAQVLHDDFLCQAKEGG</sequence>
<dbReference type="SMART" id="SM00052">
    <property type="entry name" value="EAL"/>
    <property type="match status" value="1"/>
</dbReference>
<dbReference type="SMART" id="SM00091">
    <property type="entry name" value="PAS"/>
    <property type="match status" value="3"/>
</dbReference>
<dbReference type="EMBL" id="CP020100">
    <property type="protein sequence ID" value="AQZ93364.1"/>
    <property type="molecule type" value="Genomic_DNA"/>
</dbReference>
<feature type="domain" description="PAC" evidence="9">
    <location>
        <begin position="798"/>
        <end position="850"/>
    </location>
</feature>
<dbReference type="Gene3D" id="3.30.450.20">
    <property type="entry name" value="PAS domain"/>
    <property type="match status" value="3"/>
</dbReference>
<dbReference type="SUPFAM" id="SSF141868">
    <property type="entry name" value="EAL domain-like"/>
    <property type="match status" value="1"/>
</dbReference>
<evidence type="ECO:0000256" key="7">
    <source>
        <dbReference type="SAM" id="Phobius"/>
    </source>
</evidence>
<dbReference type="Proteomes" id="UP000243488">
    <property type="component" value="Chromosome"/>
</dbReference>
<feature type="domain" description="PAS" evidence="8">
    <location>
        <begin position="456"/>
        <end position="520"/>
    </location>
</feature>
<dbReference type="InterPro" id="IPR001610">
    <property type="entry name" value="PAC"/>
</dbReference>
<evidence type="ECO:0000313" key="12">
    <source>
        <dbReference type="EMBL" id="AQZ93364.1"/>
    </source>
</evidence>
<evidence type="ECO:0000259" key="10">
    <source>
        <dbReference type="PROSITE" id="PS50883"/>
    </source>
</evidence>
<dbReference type="Pfam" id="PF13426">
    <property type="entry name" value="PAS_9"/>
    <property type="match status" value="2"/>
</dbReference>
<accession>A0A1V0B0R6</accession>
<dbReference type="InterPro" id="IPR035965">
    <property type="entry name" value="PAS-like_dom_sf"/>
</dbReference>
<evidence type="ECO:0000256" key="2">
    <source>
        <dbReference type="ARBA" id="ARBA00004533"/>
    </source>
</evidence>
<gene>
    <name evidence="12" type="ORF">BVH74_00645</name>
</gene>
<dbReference type="NCBIfam" id="TIGR00229">
    <property type="entry name" value="sensory_box"/>
    <property type="match status" value="3"/>
</dbReference>
<dbReference type="PROSITE" id="PS50112">
    <property type="entry name" value="PAS"/>
    <property type="match status" value="3"/>
</dbReference>
<feature type="domain" description="PAC" evidence="9">
    <location>
        <begin position="533"/>
        <end position="588"/>
    </location>
</feature>
<dbReference type="InterPro" id="IPR001633">
    <property type="entry name" value="EAL_dom"/>
</dbReference>
<evidence type="ECO:0000256" key="5">
    <source>
        <dbReference type="ARBA" id="ARBA00051114"/>
    </source>
</evidence>
<dbReference type="RefSeq" id="WP_080048222.1">
    <property type="nucleotide sequence ID" value="NZ_CP020100.1"/>
</dbReference>
<dbReference type="GO" id="GO:0005886">
    <property type="term" value="C:plasma membrane"/>
    <property type="evidence" value="ECO:0007669"/>
    <property type="project" value="UniProtKB-SubCell"/>
</dbReference>
<dbReference type="SUPFAM" id="SSF55785">
    <property type="entry name" value="PYP-like sensor domain (PAS domain)"/>
    <property type="match status" value="4"/>
</dbReference>
<dbReference type="FunFam" id="3.20.20.450:FF:000001">
    <property type="entry name" value="Cyclic di-GMP phosphodiesterase yahA"/>
    <property type="match status" value="1"/>
</dbReference>
<dbReference type="NCBIfam" id="TIGR00254">
    <property type="entry name" value="GGDEF"/>
    <property type="match status" value="1"/>
</dbReference>
<dbReference type="STRING" id="1931241.BVH74_00645"/>
<dbReference type="Pfam" id="PF08447">
    <property type="entry name" value="PAS_3"/>
    <property type="match status" value="1"/>
</dbReference>
<keyword evidence="13" id="KW-1185">Reference proteome</keyword>
<dbReference type="InterPro" id="IPR013655">
    <property type="entry name" value="PAS_fold_3"/>
</dbReference>
<dbReference type="CDD" id="cd00130">
    <property type="entry name" value="PAS"/>
    <property type="match status" value="3"/>
</dbReference>
<feature type="transmembrane region" description="Helical" evidence="7">
    <location>
        <begin position="252"/>
        <end position="273"/>
    </location>
</feature>
<evidence type="ECO:0000256" key="4">
    <source>
        <dbReference type="ARBA" id="ARBA00022636"/>
    </source>
</evidence>
<dbReference type="PANTHER" id="PTHR44757:SF2">
    <property type="entry name" value="BIOFILM ARCHITECTURE MAINTENANCE PROTEIN MBAA"/>
    <property type="match status" value="1"/>
</dbReference>
<dbReference type="Gene3D" id="3.30.70.270">
    <property type="match status" value="1"/>
</dbReference>
<evidence type="ECO:0000259" key="11">
    <source>
        <dbReference type="PROSITE" id="PS50887"/>
    </source>
</evidence>
<dbReference type="InterPro" id="IPR000700">
    <property type="entry name" value="PAS-assoc_C"/>
</dbReference>
<keyword evidence="4" id="KW-0973">c-di-GMP</keyword>
<evidence type="ECO:0000256" key="6">
    <source>
        <dbReference type="SAM" id="MobiDB-lite"/>
    </source>
</evidence>
<reference evidence="12 13" key="1">
    <citation type="submission" date="2017-03" db="EMBL/GenBank/DDBJ databases">
        <title>Complete genome sequence of the novel DNRA strain Pseudomonas sp. S-6-2 isolated from Chinese polluted river sediment. Journal of Biotechnology.</title>
        <authorList>
            <person name="Li J."/>
            <person name="Xiang F."/>
            <person name="Wang L."/>
            <person name="Xi L."/>
            <person name="Liu J."/>
        </authorList>
    </citation>
    <scope>NUCLEOTIDE SEQUENCE [LARGE SCALE GENOMIC DNA]</scope>
    <source>
        <strain evidence="12 13">S-6-2</strain>
    </source>
</reference>
<keyword evidence="7" id="KW-0812">Transmembrane</keyword>
<dbReference type="SUPFAM" id="SSF55073">
    <property type="entry name" value="Nucleotide cyclase"/>
    <property type="match status" value="1"/>
</dbReference>
<feature type="transmembrane region" description="Helical" evidence="7">
    <location>
        <begin position="26"/>
        <end position="47"/>
    </location>
</feature>
<dbReference type="PROSITE" id="PS50883">
    <property type="entry name" value="EAL"/>
    <property type="match status" value="1"/>
</dbReference>
<comment type="cofactor">
    <cofactor evidence="1">
        <name>Mg(2+)</name>
        <dbReference type="ChEBI" id="CHEBI:18420"/>
    </cofactor>
</comment>
<feature type="domain" description="PAS" evidence="8">
    <location>
        <begin position="725"/>
        <end position="771"/>
    </location>
</feature>
<dbReference type="InterPro" id="IPR035919">
    <property type="entry name" value="EAL_sf"/>
</dbReference>
<dbReference type="PANTHER" id="PTHR44757">
    <property type="entry name" value="DIGUANYLATE CYCLASE DGCP"/>
    <property type="match status" value="1"/>
</dbReference>
<comment type="subcellular location">
    <subcellularLocation>
        <location evidence="2">Cell inner membrane</location>
    </subcellularLocation>
</comment>
<evidence type="ECO:0000259" key="8">
    <source>
        <dbReference type="PROSITE" id="PS50112"/>
    </source>
</evidence>
<dbReference type="FunFam" id="3.30.70.270:FF:000001">
    <property type="entry name" value="Diguanylate cyclase domain protein"/>
    <property type="match status" value="1"/>
</dbReference>
<dbReference type="PROSITE" id="PS50887">
    <property type="entry name" value="GGDEF"/>
    <property type="match status" value="1"/>
</dbReference>
<feature type="domain" description="PAC" evidence="9">
    <location>
        <begin position="676"/>
        <end position="728"/>
    </location>
</feature>
<dbReference type="CDD" id="cd01948">
    <property type="entry name" value="EAL"/>
    <property type="match status" value="1"/>
</dbReference>
<dbReference type="GO" id="GO:0071732">
    <property type="term" value="P:cellular response to nitric oxide"/>
    <property type="evidence" value="ECO:0007669"/>
    <property type="project" value="UniProtKB-ARBA"/>
</dbReference>
<comment type="catalytic activity">
    <reaction evidence="5">
        <text>3',3'-c-di-GMP + H2O = 5'-phosphoguanylyl(3'-&gt;5')guanosine + H(+)</text>
        <dbReference type="Rhea" id="RHEA:24902"/>
        <dbReference type="ChEBI" id="CHEBI:15377"/>
        <dbReference type="ChEBI" id="CHEBI:15378"/>
        <dbReference type="ChEBI" id="CHEBI:58754"/>
        <dbReference type="ChEBI" id="CHEBI:58805"/>
        <dbReference type="EC" id="3.1.4.52"/>
    </reaction>
    <physiologicalReaction direction="left-to-right" evidence="5">
        <dbReference type="Rhea" id="RHEA:24903"/>
    </physiologicalReaction>
</comment>
<dbReference type="InterPro" id="IPR029787">
    <property type="entry name" value="Nucleotide_cyclase"/>
</dbReference>
<feature type="domain" description="PAS" evidence="8">
    <location>
        <begin position="589"/>
        <end position="634"/>
    </location>
</feature>
<organism evidence="12 13">
    <name type="scientific">Halopseudomonas phragmitis</name>
    <dbReference type="NCBI Taxonomy" id="1931241"/>
    <lineage>
        <taxon>Bacteria</taxon>
        <taxon>Pseudomonadati</taxon>
        <taxon>Pseudomonadota</taxon>
        <taxon>Gammaproteobacteria</taxon>
        <taxon>Pseudomonadales</taxon>
        <taxon>Pseudomonadaceae</taxon>
        <taxon>Halopseudomonas</taxon>
    </lineage>
</organism>
<feature type="domain" description="GGDEF" evidence="11">
    <location>
        <begin position="882"/>
        <end position="1019"/>
    </location>
</feature>
<dbReference type="Pfam" id="PF00563">
    <property type="entry name" value="EAL"/>
    <property type="match status" value="1"/>
</dbReference>
<dbReference type="InterPro" id="IPR000160">
    <property type="entry name" value="GGDEF_dom"/>
</dbReference>
<feature type="compositionally biased region" description="Pro residues" evidence="6">
    <location>
        <begin position="1"/>
        <end position="11"/>
    </location>
</feature>
<dbReference type="InterPro" id="IPR000014">
    <property type="entry name" value="PAS"/>
</dbReference>
<keyword evidence="7" id="KW-0472">Membrane</keyword>
<evidence type="ECO:0000256" key="3">
    <source>
        <dbReference type="ARBA" id="ARBA00012282"/>
    </source>
</evidence>
<feature type="domain" description="EAL" evidence="10">
    <location>
        <begin position="1028"/>
        <end position="1282"/>
    </location>
</feature>
<dbReference type="EC" id="3.1.4.52" evidence="3"/>
<dbReference type="PROSITE" id="PS50113">
    <property type="entry name" value="PAC"/>
    <property type="match status" value="3"/>
</dbReference>
<keyword evidence="7" id="KW-1133">Transmembrane helix</keyword>
<evidence type="ECO:0000259" key="9">
    <source>
        <dbReference type="PROSITE" id="PS50113"/>
    </source>
</evidence>
<dbReference type="CDD" id="cd01949">
    <property type="entry name" value="GGDEF"/>
    <property type="match status" value="1"/>
</dbReference>
<proteinExistence type="predicted"/>
<dbReference type="GO" id="GO:0071111">
    <property type="term" value="F:cyclic-guanylate-specific phosphodiesterase activity"/>
    <property type="evidence" value="ECO:0007669"/>
    <property type="project" value="UniProtKB-EC"/>
</dbReference>
<evidence type="ECO:0000313" key="13">
    <source>
        <dbReference type="Proteomes" id="UP000243488"/>
    </source>
</evidence>
<dbReference type="SMART" id="SM00086">
    <property type="entry name" value="PAC"/>
    <property type="match status" value="3"/>
</dbReference>
<evidence type="ECO:0000256" key="1">
    <source>
        <dbReference type="ARBA" id="ARBA00001946"/>
    </source>
</evidence>
<dbReference type="InterPro" id="IPR052155">
    <property type="entry name" value="Biofilm_reg_signaling"/>
</dbReference>
<dbReference type="SMART" id="SM00267">
    <property type="entry name" value="GGDEF"/>
    <property type="match status" value="1"/>
</dbReference>
<protein>
    <recommendedName>
        <fullName evidence="3">cyclic-guanylate-specific phosphodiesterase</fullName>
        <ecNumber evidence="3">3.1.4.52</ecNumber>
    </recommendedName>
</protein>
<name>A0A1V0B0R6_9GAMM</name>
<dbReference type="Gene3D" id="3.20.20.450">
    <property type="entry name" value="EAL domain"/>
    <property type="match status" value="1"/>
</dbReference>